<evidence type="ECO:0000259" key="1">
    <source>
        <dbReference type="PROSITE" id="PS51677"/>
    </source>
</evidence>
<dbReference type="PANTHER" id="PTHR43123">
    <property type="entry name" value="POLYSACCHARIDE DEACETYLASE-RELATED"/>
    <property type="match status" value="1"/>
</dbReference>
<dbReference type="Gene3D" id="3.20.20.370">
    <property type="entry name" value="Glycoside hydrolase/deacetylase"/>
    <property type="match status" value="1"/>
</dbReference>
<organism evidence="2 3">
    <name type="scientific">Gaiella occulta</name>
    <dbReference type="NCBI Taxonomy" id="1002870"/>
    <lineage>
        <taxon>Bacteria</taxon>
        <taxon>Bacillati</taxon>
        <taxon>Actinomycetota</taxon>
        <taxon>Thermoleophilia</taxon>
        <taxon>Gaiellales</taxon>
        <taxon>Gaiellaceae</taxon>
        <taxon>Gaiella</taxon>
    </lineage>
</organism>
<dbReference type="GO" id="GO:0016810">
    <property type="term" value="F:hydrolase activity, acting on carbon-nitrogen (but not peptide) bonds"/>
    <property type="evidence" value="ECO:0007669"/>
    <property type="project" value="InterPro"/>
</dbReference>
<accession>A0A7M2YWU7</accession>
<dbReference type="Proteomes" id="UP000254134">
    <property type="component" value="Unassembled WGS sequence"/>
</dbReference>
<evidence type="ECO:0000313" key="3">
    <source>
        <dbReference type="Proteomes" id="UP000254134"/>
    </source>
</evidence>
<reference evidence="3" key="2">
    <citation type="journal article" date="2019" name="MicrobiologyOpen">
        <title>High-quality draft genome sequence of Gaiella occulta isolated from a 150 meter deep mineral water borehole and comparison with the genome sequences of other deep-branching lineages of the phylum Actinobacteria.</title>
        <authorList>
            <person name="Severino R."/>
            <person name="Froufe H.J.C."/>
            <person name="Barroso C."/>
            <person name="Albuquerque L."/>
            <person name="Lobo-da-Cunha A."/>
            <person name="da Costa M.S."/>
            <person name="Egas C."/>
        </authorList>
    </citation>
    <scope>NUCLEOTIDE SEQUENCE [LARGE SCALE GENOMIC DNA]</scope>
    <source>
        <strain evidence="3">F2-233</strain>
    </source>
</reference>
<dbReference type="InterPro" id="IPR011330">
    <property type="entry name" value="Glyco_hydro/deAcase_b/a-brl"/>
</dbReference>
<dbReference type="PROSITE" id="PS51677">
    <property type="entry name" value="NODB"/>
    <property type="match status" value="1"/>
</dbReference>
<dbReference type="PANTHER" id="PTHR43123:SF1">
    <property type="entry name" value="POLYSACCHARIDE DEACETYLASE-RELATED"/>
    <property type="match status" value="1"/>
</dbReference>
<sequence length="304" mass="34355">MRERDLVGYGPNPPAFAWPDGAKVVVNMVLVYEEGSESSVIWGDNRNEGWGEYPDPGVQPPQRDRGTEAHYEYGSRAGVWRLARIFDAARIPVTVSAAAVALELNPAVPAWMREHGHDLMGHGWRWIPLWGMTRDEEREHLHRAIETYERVLGQRPLGWNCPSWPSEATRELLVEEGGFIYDSDGCADDIPYYARCGSEPFLVVPYSKTYNDSRFLMSPGFSSPRDFLDTLTTGLDELVHEGRAAMMTVAMHARWSGQAARAAVVRAFIEHARSTPGVAFMRRVDIARWWLEQYPPELADHARG</sequence>
<dbReference type="AlphaFoldDB" id="A0A7M2YWU7"/>
<dbReference type="GO" id="GO:0005975">
    <property type="term" value="P:carbohydrate metabolic process"/>
    <property type="evidence" value="ECO:0007669"/>
    <property type="project" value="InterPro"/>
</dbReference>
<proteinExistence type="predicted"/>
<dbReference type="Pfam" id="PF01522">
    <property type="entry name" value="Polysacc_deac_1"/>
    <property type="match status" value="1"/>
</dbReference>
<dbReference type="EMBL" id="QQZY01000003">
    <property type="protein sequence ID" value="RDI74601.1"/>
    <property type="molecule type" value="Genomic_DNA"/>
</dbReference>
<dbReference type="SUPFAM" id="SSF88713">
    <property type="entry name" value="Glycoside hydrolase/deacetylase"/>
    <property type="match status" value="1"/>
</dbReference>
<reference evidence="2 3" key="1">
    <citation type="submission" date="2018-07" db="EMBL/GenBank/DDBJ databases">
        <title>High-quality-draft genome sequence of Gaiella occulta.</title>
        <authorList>
            <person name="Severino R."/>
            <person name="Froufe H.J.C."/>
            <person name="Rainey F.A."/>
            <person name="Barroso C."/>
            <person name="Albuquerque L."/>
            <person name="Lobo-Da-Cunha A."/>
            <person name="Da Costa M.S."/>
            <person name="Egas C."/>
        </authorList>
    </citation>
    <scope>NUCLEOTIDE SEQUENCE [LARGE SCALE GENOMIC DNA]</scope>
    <source>
        <strain evidence="2 3">F2-233</strain>
    </source>
</reference>
<protein>
    <submittedName>
        <fullName evidence="2">Polysaccharide deacetylase</fullName>
    </submittedName>
</protein>
<feature type="domain" description="NodB homology" evidence="1">
    <location>
        <begin position="65"/>
        <end position="281"/>
    </location>
</feature>
<evidence type="ECO:0000313" key="2">
    <source>
        <dbReference type="EMBL" id="RDI74601.1"/>
    </source>
</evidence>
<name>A0A7M2YWU7_9ACTN</name>
<comment type="caution">
    <text evidence="2">The sequence shown here is derived from an EMBL/GenBank/DDBJ whole genome shotgun (WGS) entry which is preliminary data.</text>
</comment>
<dbReference type="InterPro" id="IPR002509">
    <property type="entry name" value="NODB_dom"/>
</dbReference>
<keyword evidence="3" id="KW-1185">Reference proteome</keyword>
<gene>
    <name evidence="2" type="ORF">Gocc_1490</name>
</gene>